<dbReference type="SUPFAM" id="SSF52540">
    <property type="entry name" value="P-loop containing nucleoside triphosphate hydrolases"/>
    <property type="match status" value="1"/>
</dbReference>
<dbReference type="PANTHER" id="PTHR43766">
    <property type="entry name" value="TRYPTOPHAN--TRNA LIGASE, MITOCHONDRIAL"/>
    <property type="match status" value="1"/>
</dbReference>
<keyword evidence="1" id="KW-0436">Ligase</keyword>
<proteinExistence type="predicted"/>
<gene>
    <name evidence="10" type="ORF">XDN619_LOCUS29308</name>
</gene>
<dbReference type="InterPro" id="IPR043136">
    <property type="entry name" value="B30.2/SPRY_sf"/>
</dbReference>
<dbReference type="Gene3D" id="3.40.50.620">
    <property type="entry name" value="HUPs"/>
    <property type="match status" value="2"/>
</dbReference>
<reference evidence="10" key="1">
    <citation type="submission" date="2021-02" db="EMBL/GenBank/DDBJ databases">
        <authorList>
            <person name="Nowell W R."/>
        </authorList>
    </citation>
    <scope>NUCLEOTIDE SEQUENCE</scope>
</reference>
<dbReference type="InterPro" id="IPR002305">
    <property type="entry name" value="aa-tRNA-synth_Ic"/>
</dbReference>
<dbReference type="Pfam" id="PF13517">
    <property type="entry name" value="FG-GAP_3"/>
    <property type="match status" value="1"/>
</dbReference>
<dbReference type="GO" id="GO:0070183">
    <property type="term" value="P:mitochondrial tryptophanyl-tRNA aminoacylation"/>
    <property type="evidence" value="ECO:0007669"/>
    <property type="project" value="TreeGrafter"/>
</dbReference>
<feature type="coiled-coil region" evidence="7">
    <location>
        <begin position="562"/>
        <end position="589"/>
    </location>
</feature>
<keyword evidence="3" id="KW-0547">Nucleotide-binding</keyword>
<evidence type="ECO:0000313" key="10">
    <source>
        <dbReference type="EMBL" id="CAF2154797.1"/>
    </source>
</evidence>
<dbReference type="GO" id="GO:0005524">
    <property type="term" value="F:ATP binding"/>
    <property type="evidence" value="ECO:0007669"/>
    <property type="project" value="UniProtKB-KW"/>
</dbReference>
<dbReference type="Gene3D" id="2.30.30.100">
    <property type="match status" value="2"/>
</dbReference>
<evidence type="ECO:0000256" key="1">
    <source>
        <dbReference type="ARBA" id="ARBA00022598"/>
    </source>
</evidence>
<evidence type="ECO:0000256" key="5">
    <source>
        <dbReference type="ARBA" id="ARBA00022917"/>
    </source>
</evidence>
<dbReference type="Gene3D" id="1.10.240.10">
    <property type="entry name" value="Tyrosyl-Transfer RNA Synthetase"/>
    <property type="match status" value="1"/>
</dbReference>
<dbReference type="InterPro" id="IPR028994">
    <property type="entry name" value="Integrin_alpha_N"/>
</dbReference>
<keyword evidence="6" id="KW-0030">Aminoacyl-tRNA synthetase</keyword>
<feature type="domain" description="SPRY" evidence="9">
    <location>
        <begin position="685"/>
        <end position="787"/>
    </location>
</feature>
<dbReference type="SUPFAM" id="SSF69318">
    <property type="entry name" value="Integrin alpha N-terminal domain"/>
    <property type="match status" value="1"/>
</dbReference>
<dbReference type="Gene3D" id="2.60.120.920">
    <property type="match status" value="1"/>
</dbReference>
<keyword evidence="2" id="KW-0732">Signal</keyword>
<feature type="region of interest" description="Disordered" evidence="8">
    <location>
        <begin position="152"/>
        <end position="172"/>
    </location>
</feature>
<evidence type="ECO:0000256" key="6">
    <source>
        <dbReference type="ARBA" id="ARBA00023146"/>
    </source>
</evidence>
<keyword evidence="4" id="KW-0067">ATP-binding</keyword>
<dbReference type="InterPro" id="IPR027417">
    <property type="entry name" value="P-loop_NTPase"/>
</dbReference>
<organism evidence="10 11">
    <name type="scientific">Rotaria magnacalcarata</name>
    <dbReference type="NCBI Taxonomy" id="392030"/>
    <lineage>
        <taxon>Eukaryota</taxon>
        <taxon>Metazoa</taxon>
        <taxon>Spiralia</taxon>
        <taxon>Gnathifera</taxon>
        <taxon>Rotifera</taxon>
        <taxon>Eurotatoria</taxon>
        <taxon>Bdelloidea</taxon>
        <taxon>Philodinida</taxon>
        <taxon>Philodinidae</taxon>
        <taxon>Rotaria</taxon>
    </lineage>
</organism>
<accession>A0A816Y5Y1</accession>
<evidence type="ECO:0000256" key="7">
    <source>
        <dbReference type="SAM" id="Coils"/>
    </source>
</evidence>
<comment type="caution">
    <text evidence="10">The sequence shown here is derived from an EMBL/GenBank/DDBJ whole genome shotgun (WGS) entry which is preliminary data.</text>
</comment>
<protein>
    <recommendedName>
        <fullName evidence="9">SPRY domain-containing protein</fullName>
    </recommendedName>
</protein>
<dbReference type="InterPro" id="IPR011545">
    <property type="entry name" value="DEAD/DEAH_box_helicase_dom"/>
</dbReference>
<evidence type="ECO:0000313" key="11">
    <source>
        <dbReference type="Proteomes" id="UP000663887"/>
    </source>
</evidence>
<dbReference type="PANTHER" id="PTHR43766:SF1">
    <property type="entry name" value="TRYPTOPHAN--TRNA LIGASE, MITOCHONDRIAL"/>
    <property type="match status" value="1"/>
</dbReference>
<evidence type="ECO:0000256" key="2">
    <source>
        <dbReference type="ARBA" id="ARBA00022729"/>
    </source>
</evidence>
<dbReference type="Proteomes" id="UP000663887">
    <property type="component" value="Unassembled WGS sequence"/>
</dbReference>
<dbReference type="SUPFAM" id="SSF49899">
    <property type="entry name" value="Concanavalin A-like lectins/glucanases"/>
    <property type="match status" value="1"/>
</dbReference>
<dbReference type="Gene3D" id="3.40.50.300">
    <property type="entry name" value="P-loop containing nucleotide triphosphate hydrolases"/>
    <property type="match status" value="1"/>
</dbReference>
<dbReference type="InterPro" id="IPR013517">
    <property type="entry name" value="FG-GAP"/>
</dbReference>
<evidence type="ECO:0000256" key="3">
    <source>
        <dbReference type="ARBA" id="ARBA00022741"/>
    </source>
</evidence>
<evidence type="ECO:0000259" key="9">
    <source>
        <dbReference type="SMART" id="SM00449"/>
    </source>
</evidence>
<dbReference type="EMBL" id="CAJNRG010014271">
    <property type="protein sequence ID" value="CAF2154797.1"/>
    <property type="molecule type" value="Genomic_DNA"/>
</dbReference>
<dbReference type="GO" id="GO:0005759">
    <property type="term" value="C:mitochondrial matrix"/>
    <property type="evidence" value="ECO:0007669"/>
    <property type="project" value="TreeGrafter"/>
</dbReference>
<dbReference type="Pfam" id="PF00270">
    <property type="entry name" value="DEAD"/>
    <property type="match status" value="1"/>
</dbReference>
<dbReference type="InterPro" id="IPR050203">
    <property type="entry name" value="Trp-tRNA_synthetase"/>
</dbReference>
<dbReference type="SMART" id="SM00449">
    <property type="entry name" value="SPRY"/>
    <property type="match status" value="1"/>
</dbReference>
<dbReference type="AlphaFoldDB" id="A0A816Y5Y1"/>
<dbReference type="InterPro" id="IPR003877">
    <property type="entry name" value="SPRY_dom"/>
</dbReference>
<feature type="compositionally biased region" description="Polar residues" evidence="8">
    <location>
        <begin position="152"/>
        <end position="162"/>
    </location>
</feature>
<sequence>MFLNQTTYSTGTNPISVAIVDVNSDNKLDIIVANLNSNTVGVLVNNGNGTFLTQTTYTTGTNPISVAVVDVNSDNKPDIIVANWNSNTISVLLNTGSGTFLTQTTYATGTHPESVAVVDVNNDNKPDIIVANVEQVLTSSNETVYGVWNTTAGSDSNSASNGTGIGKYSTRQGPDTVFDKNTSTKYVNFGSCNNFTIGSPNCAQNTGLYLTLQRGASLLVAFQLATTNSFPQRDPLQITIEGSNNNSTELTRGSSWTLLYNGSSGISINQARLTYGSIQWLPQNLEWYTSYRFLVNLAMNNGTNIPFTQYSELFQRRILCGIQPSSVPHIGNYLGAIKKWIDLQNSGDNLVVMLADLHAVTIPREPDALSTLTTVQKVGHIPTYKSKVKDESSVPLGFFLYPVLQTADILVFKTTHLPIGENQIPHLRLCTYMIEKFYHYFKQNIFLVPQMMATETTRIRSLRHREQKMSKSDVEERSRIDIMDDEKIIQERVSNLIDIYAGMTNQSIESIVAEAQRDNLDTGAFKKRPAQIIIEHFRTKRVEYLKLMNDSSYLLSIFDNGREHATEIADKTSNEIEKKRRRMNVFETELGVLTEIAKAVDEMGWLLPTDVQSEAIPMILDGGDVLMAVETGSGKTGAFCLPILQIVHETLRDIQEGNKGPCARKQATIDTDGLTCQSQDQRIWNGRYYFEITQTDPNGIARVGWSVPTATLDLGTDNQGFVYGGTGKKSFAKQFDDYDETFGVNDTIGSKDLGHAFDIPRPLQEHTFFAHVCLKSTDVRVNLGAEPFKGTPVFFYLEHLMDVIVLLH</sequence>
<evidence type="ECO:0000256" key="8">
    <source>
        <dbReference type="SAM" id="MobiDB-lite"/>
    </source>
</evidence>
<name>A0A816Y5Y1_9BILA</name>
<dbReference type="InterPro" id="IPR013320">
    <property type="entry name" value="ConA-like_dom_sf"/>
</dbReference>
<keyword evidence="5" id="KW-0648">Protein biosynthesis</keyword>
<keyword evidence="7" id="KW-0175">Coiled coil</keyword>
<dbReference type="GO" id="GO:0004830">
    <property type="term" value="F:tryptophan-tRNA ligase activity"/>
    <property type="evidence" value="ECO:0007669"/>
    <property type="project" value="TreeGrafter"/>
</dbReference>
<dbReference type="Pfam" id="PF00579">
    <property type="entry name" value="tRNA-synt_1b"/>
    <property type="match status" value="2"/>
</dbReference>
<evidence type="ECO:0000256" key="4">
    <source>
        <dbReference type="ARBA" id="ARBA00022840"/>
    </source>
</evidence>
<dbReference type="GO" id="GO:0003676">
    <property type="term" value="F:nucleic acid binding"/>
    <property type="evidence" value="ECO:0007669"/>
    <property type="project" value="InterPro"/>
</dbReference>
<dbReference type="InterPro" id="IPR014729">
    <property type="entry name" value="Rossmann-like_a/b/a_fold"/>
</dbReference>
<dbReference type="SUPFAM" id="SSF52374">
    <property type="entry name" value="Nucleotidylyl transferase"/>
    <property type="match status" value="1"/>
</dbReference>